<gene>
    <name evidence="2" type="ORF">SAMN04487992_108212</name>
</gene>
<accession>A0A1G7J5B3</accession>
<organism evidence="2 3">
    <name type="scientific">Cellulophaga baltica</name>
    <dbReference type="NCBI Taxonomy" id="76594"/>
    <lineage>
        <taxon>Bacteria</taxon>
        <taxon>Pseudomonadati</taxon>
        <taxon>Bacteroidota</taxon>
        <taxon>Flavobacteriia</taxon>
        <taxon>Flavobacteriales</taxon>
        <taxon>Flavobacteriaceae</taxon>
        <taxon>Cellulophaga</taxon>
    </lineage>
</organism>
<sequence length="281" mass="30601">MKRTLFLFLALCAGFAANAQIATPQASPAAKVTQVVGLTDVTLEYSRPAMRGRTVFGDLVPFDKMWRTGANKNSIVTFSNDVKVAGKELKAGSYAIFTVPGEAVWEVNFYTNTENWGTPESWDASKVAAVVKINPTTIADKAESFTLAINHISDNGAHLEISWDTTKVAIPFEVPTDATVMEGISKVMAGPGAGDYYASAVYYLNSGKDIKQAKEWMDKAMSMTEKPAFWQLRQQSLIYAKAGDKKGAIEAAKKSLAAAEIAKNMDYVKMNKDSLKEWGAK</sequence>
<evidence type="ECO:0008006" key="4">
    <source>
        <dbReference type="Google" id="ProtNLM"/>
    </source>
</evidence>
<dbReference type="Proteomes" id="UP000182114">
    <property type="component" value="Unassembled WGS sequence"/>
</dbReference>
<dbReference type="EMBL" id="FNBD01000008">
    <property type="protein sequence ID" value="SDF20071.1"/>
    <property type="molecule type" value="Genomic_DNA"/>
</dbReference>
<reference evidence="3" key="1">
    <citation type="submission" date="2016-10" db="EMBL/GenBank/DDBJ databases">
        <authorList>
            <person name="Varghese N."/>
            <person name="Submissions S."/>
        </authorList>
    </citation>
    <scope>NUCLEOTIDE SEQUENCE [LARGE SCALE GENOMIC DNA]</scope>
    <source>
        <strain evidence="3">DSM 24729</strain>
    </source>
</reference>
<name>A0A1G7J5B3_9FLAO</name>
<evidence type="ECO:0000256" key="1">
    <source>
        <dbReference type="SAM" id="SignalP"/>
    </source>
</evidence>
<keyword evidence="3" id="KW-1185">Reference proteome</keyword>
<evidence type="ECO:0000313" key="2">
    <source>
        <dbReference type="EMBL" id="SDF20071.1"/>
    </source>
</evidence>
<dbReference type="AlphaFoldDB" id="A0A1G7J5B3"/>
<dbReference type="Pfam" id="PF11138">
    <property type="entry name" value="DUF2911"/>
    <property type="match status" value="1"/>
</dbReference>
<dbReference type="InterPro" id="IPR021314">
    <property type="entry name" value="DUF2911"/>
</dbReference>
<evidence type="ECO:0000313" key="3">
    <source>
        <dbReference type="Proteomes" id="UP000182114"/>
    </source>
</evidence>
<feature type="signal peptide" evidence="1">
    <location>
        <begin position="1"/>
        <end position="19"/>
    </location>
</feature>
<proteinExistence type="predicted"/>
<protein>
    <recommendedName>
        <fullName evidence="4">DUF2911 domain-containing protein</fullName>
    </recommendedName>
</protein>
<keyword evidence="1" id="KW-0732">Signal</keyword>
<dbReference type="RefSeq" id="WP_074538880.1">
    <property type="nucleotide sequence ID" value="NZ_FNBD01000008.1"/>
</dbReference>
<feature type="chain" id="PRO_5010172260" description="DUF2911 domain-containing protein" evidence="1">
    <location>
        <begin position="20"/>
        <end position="281"/>
    </location>
</feature>